<proteinExistence type="predicted"/>
<name>A0A7V5P1T2_9BACT</name>
<keyword evidence="3 5" id="KW-1133">Transmembrane helix</keyword>
<feature type="transmembrane region" description="Helical" evidence="5">
    <location>
        <begin position="64"/>
        <end position="84"/>
    </location>
</feature>
<keyword evidence="4 5" id="KW-0472">Membrane</keyword>
<feature type="transmembrane region" description="Helical" evidence="5">
    <location>
        <begin position="35"/>
        <end position="58"/>
    </location>
</feature>
<feature type="transmembrane region" description="Helical" evidence="5">
    <location>
        <begin position="234"/>
        <end position="253"/>
    </location>
</feature>
<evidence type="ECO:0000256" key="3">
    <source>
        <dbReference type="ARBA" id="ARBA00022989"/>
    </source>
</evidence>
<reference evidence="6" key="1">
    <citation type="journal article" date="2020" name="mSystems">
        <title>Genome- and Community-Level Interaction Insights into Carbon Utilization and Element Cycling Functions of Hydrothermarchaeota in Hydrothermal Sediment.</title>
        <authorList>
            <person name="Zhou Z."/>
            <person name="Liu Y."/>
            <person name="Xu W."/>
            <person name="Pan J."/>
            <person name="Luo Z.H."/>
            <person name="Li M."/>
        </authorList>
    </citation>
    <scope>NUCLEOTIDE SEQUENCE [LARGE SCALE GENOMIC DNA]</scope>
    <source>
        <strain evidence="6">HyVt-533</strain>
    </source>
</reference>
<dbReference type="Proteomes" id="UP000886101">
    <property type="component" value="Unassembled WGS sequence"/>
</dbReference>
<feature type="transmembrane region" description="Helical" evidence="5">
    <location>
        <begin position="259"/>
        <end position="275"/>
    </location>
</feature>
<feature type="transmembrane region" description="Helical" evidence="5">
    <location>
        <begin position="166"/>
        <end position="186"/>
    </location>
</feature>
<sequence>STPNWVINQVVRTLEELPSPYEAAIWRVGRKVLRFLFESNLALALGAASLSGAVLWAAGFPWQWPLVLMISLFLFAAHTVNRLVDLKSLRLNDPFRARFLEKNRKIFSLLTAATYLLALGISLSYGVPVFLLLLFLVLTSIVYSLPVFGRNDHFSPVQRIPGARSLFIALGWWAAMILLPAFVFSYQPVLNWLGGLVFIIAFMRAVFLELLELQGDGFVGKETLPVFLGKEKTFWVLKGMWFILGLLVLGGLVSRAFPPPYAALFLVVAYVYFVLHQYEKELLGRNFYLEVLAEGLPVITALSLLVAEGGSRLVSQR</sequence>
<evidence type="ECO:0000256" key="5">
    <source>
        <dbReference type="SAM" id="Phobius"/>
    </source>
</evidence>
<comment type="subcellular location">
    <subcellularLocation>
        <location evidence="1">Membrane</location>
        <topology evidence="1">Multi-pass membrane protein</topology>
    </subcellularLocation>
</comment>
<evidence type="ECO:0008006" key="7">
    <source>
        <dbReference type="Google" id="ProtNLM"/>
    </source>
</evidence>
<keyword evidence="2 5" id="KW-0812">Transmembrane</keyword>
<comment type="caution">
    <text evidence="6">The sequence shown here is derived from an EMBL/GenBank/DDBJ whole genome shotgun (WGS) entry which is preliminary data.</text>
</comment>
<dbReference type="GO" id="GO:0016765">
    <property type="term" value="F:transferase activity, transferring alkyl or aryl (other than methyl) groups"/>
    <property type="evidence" value="ECO:0007669"/>
    <property type="project" value="InterPro"/>
</dbReference>
<dbReference type="Pfam" id="PF01040">
    <property type="entry name" value="UbiA"/>
    <property type="match status" value="1"/>
</dbReference>
<dbReference type="GO" id="GO:0016020">
    <property type="term" value="C:membrane"/>
    <property type="evidence" value="ECO:0007669"/>
    <property type="project" value="UniProtKB-SubCell"/>
</dbReference>
<evidence type="ECO:0000256" key="4">
    <source>
        <dbReference type="ARBA" id="ARBA00023136"/>
    </source>
</evidence>
<feature type="non-terminal residue" evidence="6">
    <location>
        <position position="1"/>
    </location>
</feature>
<feature type="transmembrane region" description="Helical" evidence="5">
    <location>
        <begin position="129"/>
        <end position="145"/>
    </location>
</feature>
<feature type="transmembrane region" description="Helical" evidence="5">
    <location>
        <begin position="105"/>
        <end position="123"/>
    </location>
</feature>
<accession>A0A7V5P1T2</accession>
<evidence type="ECO:0000313" key="6">
    <source>
        <dbReference type="EMBL" id="HHI98108.1"/>
    </source>
</evidence>
<dbReference type="InterPro" id="IPR000537">
    <property type="entry name" value="UbiA_prenyltransferase"/>
</dbReference>
<dbReference type="EMBL" id="DROK01000285">
    <property type="protein sequence ID" value="HHI98108.1"/>
    <property type="molecule type" value="Genomic_DNA"/>
</dbReference>
<evidence type="ECO:0000256" key="2">
    <source>
        <dbReference type="ARBA" id="ARBA00022692"/>
    </source>
</evidence>
<gene>
    <name evidence="6" type="ORF">ENJ96_09730</name>
</gene>
<feature type="transmembrane region" description="Helical" evidence="5">
    <location>
        <begin position="192"/>
        <end position="213"/>
    </location>
</feature>
<dbReference type="AlphaFoldDB" id="A0A7V5P1T2"/>
<protein>
    <recommendedName>
        <fullName evidence="7">Prenyltransferase</fullName>
    </recommendedName>
</protein>
<organism evidence="6">
    <name type="scientific">Thermodesulfatator atlanticus</name>
    <dbReference type="NCBI Taxonomy" id="501497"/>
    <lineage>
        <taxon>Bacteria</taxon>
        <taxon>Pseudomonadati</taxon>
        <taxon>Thermodesulfobacteriota</taxon>
        <taxon>Thermodesulfobacteria</taxon>
        <taxon>Thermodesulfobacteriales</taxon>
        <taxon>Thermodesulfatatoraceae</taxon>
        <taxon>Thermodesulfatator</taxon>
    </lineage>
</organism>
<evidence type="ECO:0000256" key="1">
    <source>
        <dbReference type="ARBA" id="ARBA00004141"/>
    </source>
</evidence>